<evidence type="ECO:0000313" key="2">
    <source>
        <dbReference type="EMBL" id="RRT55214.1"/>
    </source>
</evidence>
<proteinExistence type="predicted"/>
<evidence type="ECO:0000313" key="3">
    <source>
        <dbReference type="Proteomes" id="UP000287651"/>
    </source>
</evidence>
<dbReference type="Proteomes" id="UP000287651">
    <property type="component" value="Unassembled WGS sequence"/>
</dbReference>
<evidence type="ECO:0000256" key="1">
    <source>
        <dbReference type="SAM" id="MobiDB-lite"/>
    </source>
</evidence>
<accession>A0A426YU17</accession>
<feature type="region of interest" description="Disordered" evidence="1">
    <location>
        <begin position="45"/>
        <end position="69"/>
    </location>
</feature>
<name>A0A426YU17_ENSVE</name>
<organism evidence="2 3">
    <name type="scientific">Ensete ventricosum</name>
    <name type="common">Abyssinian banana</name>
    <name type="synonym">Musa ensete</name>
    <dbReference type="NCBI Taxonomy" id="4639"/>
    <lineage>
        <taxon>Eukaryota</taxon>
        <taxon>Viridiplantae</taxon>
        <taxon>Streptophyta</taxon>
        <taxon>Embryophyta</taxon>
        <taxon>Tracheophyta</taxon>
        <taxon>Spermatophyta</taxon>
        <taxon>Magnoliopsida</taxon>
        <taxon>Liliopsida</taxon>
        <taxon>Zingiberales</taxon>
        <taxon>Musaceae</taxon>
        <taxon>Ensete</taxon>
    </lineage>
</organism>
<protein>
    <submittedName>
        <fullName evidence="2">Uncharacterized protein</fullName>
    </submittedName>
</protein>
<dbReference type="AlphaFoldDB" id="A0A426YU17"/>
<comment type="caution">
    <text evidence="2">The sequence shown here is derived from an EMBL/GenBank/DDBJ whole genome shotgun (WGS) entry which is preliminary data.</text>
</comment>
<reference evidence="2 3" key="1">
    <citation type="journal article" date="2014" name="Agronomy (Basel)">
        <title>A Draft Genome Sequence for Ensete ventricosum, the Drought-Tolerant Tree Against Hunger.</title>
        <authorList>
            <person name="Harrison J."/>
            <person name="Moore K.A."/>
            <person name="Paszkiewicz K."/>
            <person name="Jones T."/>
            <person name="Grant M."/>
            <person name="Ambacheew D."/>
            <person name="Muzemil S."/>
            <person name="Studholme D.J."/>
        </authorList>
    </citation>
    <scope>NUCLEOTIDE SEQUENCE [LARGE SCALE GENOMIC DNA]</scope>
</reference>
<sequence length="69" mass="7501">MVTPMFRFRLKALIPVSARRHLTQERGENGRACCGDLVRRTTATAASSGTGGGVLPRRRWRTACDGGGR</sequence>
<dbReference type="EMBL" id="AMZH03010188">
    <property type="protein sequence ID" value="RRT55214.1"/>
    <property type="molecule type" value="Genomic_DNA"/>
</dbReference>
<gene>
    <name evidence="2" type="ORF">B296_00014967</name>
</gene>